<dbReference type="PANTHER" id="PTHR35762:SF2">
    <property type="entry name" value="TRANSMEMBRANE PROTEIN"/>
    <property type="match status" value="1"/>
</dbReference>
<keyword evidence="1" id="KW-0812">Transmembrane</keyword>
<evidence type="ECO:0000313" key="3">
    <source>
        <dbReference type="Proteomes" id="UP001168098"/>
    </source>
</evidence>
<comment type="caution">
    <text evidence="2">The sequence shown here is derived from an EMBL/GenBank/DDBJ whole genome shotgun (WGS) entry which is preliminary data.</text>
</comment>
<reference evidence="2 3" key="1">
    <citation type="journal article" date="2023" name="BMC Biotechnol.">
        <title>Vitis rotundifolia cv Carlos genome sequencing.</title>
        <authorList>
            <person name="Huff M."/>
            <person name="Hulse-Kemp A."/>
            <person name="Scheffler B."/>
            <person name="Youngblood R."/>
            <person name="Simpson S."/>
            <person name="Babiker E."/>
            <person name="Staton M."/>
        </authorList>
    </citation>
    <scope>NUCLEOTIDE SEQUENCE [LARGE SCALE GENOMIC DNA]</scope>
    <source>
        <tissue evidence="2">Leaf</tissue>
    </source>
</reference>
<dbReference type="Proteomes" id="UP001168098">
    <property type="component" value="Unassembled WGS sequence"/>
</dbReference>
<keyword evidence="1" id="KW-0472">Membrane</keyword>
<evidence type="ECO:0000313" key="2">
    <source>
        <dbReference type="EMBL" id="KAJ9676589.1"/>
    </source>
</evidence>
<dbReference type="EMBL" id="JARBHA010000017">
    <property type="protein sequence ID" value="KAJ9676589.1"/>
    <property type="molecule type" value="Genomic_DNA"/>
</dbReference>
<gene>
    <name evidence="2" type="ORF">PVL29_021884</name>
</gene>
<dbReference type="PANTHER" id="PTHR35762">
    <property type="entry name" value="TRANSMEMBRANE PROTEIN"/>
    <property type="match status" value="1"/>
</dbReference>
<feature type="transmembrane region" description="Helical" evidence="1">
    <location>
        <begin position="20"/>
        <end position="43"/>
    </location>
</feature>
<evidence type="ECO:0008006" key="4">
    <source>
        <dbReference type="Google" id="ProtNLM"/>
    </source>
</evidence>
<protein>
    <recommendedName>
        <fullName evidence="4">Transmembrane protein</fullName>
    </recommendedName>
</protein>
<name>A0AA38YU99_VITRO</name>
<evidence type="ECO:0000256" key="1">
    <source>
        <dbReference type="SAM" id="Phobius"/>
    </source>
</evidence>
<dbReference type="AlphaFoldDB" id="A0AA38YU99"/>
<organism evidence="2 3">
    <name type="scientific">Vitis rotundifolia</name>
    <name type="common">Muscadine grape</name>
    <dbReference type="NCBI Taxonomy" id="103349"/>
    <lineage>
        <taxon>Eukaryota</taxon>
        <taxon>Viridiplantae</taxon>
        <taxon>Streptophyta</taxon>
        <taxon>Embryophyta</taxon>
        <taxon>Tracheophyta</taxon>
        <taxon>Spermatophyta</taxon>
        <taxon>Magnoliopsida</taxon>
        <taxon>eudicotyledons</taxon>
        <taxon>Gunneridae</taxon>
        <taxon>Pentapetalae</taxon>
        <taxon>rosids</taxon>
        <taxon>Vitales</taxon>
        <taxon>Vitaceae</taxon>
        <taxon>Viteae</taxon>
        <taxon>Vitis</taxon>
    </lineage>
</organism>
<feature type="transmembrane region" description="Helical" evidence="1">
    <location>
        <begin position="55"/>
        <end position="75"/>
    </location>
</feature>
<accession>A0AA38YU99</accession>
<keyword evidence="3" id="KW-1185">Reference proteome</keyword>
<proteinExistence type="predicted"/>
<sequence length="181" mass="20732">MDAATIRKIQAMKRYRNHQLLNKLFFYTVTALICSLLCSSPFWLPSLSLPKLGSLLFSSKSVFVIVGSLIIIFLVGDSKALTSESPPASEVYYDEYVSVSRNLWSLSGNEEKGEMKGEKFLEEKVERYKNGEGGKWKKWEMEKKPKVKPGGEENLSLPELNKRADDFIARVNRQRRLEAKY</sequence>
<keyword evidence="1" id="KW-1133">Transmembrane helix</keyword>